<organism evidence="1 2">
    <name type="scientific">Triparma laevis f. longispina</name>
    <dbReference type="NCBI Taxonomy" id="1714387"/>
    <lineage>
        <taxon>Eukaryota</taxon>
        <taxon>Sar</taxon>
        <taxon>Stramenopiles</taxon>
        <taxon>Ochrophyta</taxon>
        <taxon>Bolidophyceae</taxon>
        <taxon>Parmales</taxon>
        <taxon>Triparmaceae</taxon>
        <taxon>Triparma</taxon>
    </lineage>
</organism>
<name>A0A9W6ZTZ8_9STRA</name>
<dbReference type="Proteomes" id="UP001165122">
    <property type="component" value="Unassembled WGS sequence"/>
</dbReference>
<dbReference type="Pfam" id="PF03357">
    <property type="entry name" value="Snf7"/>
    <property type="match status" value="1"/>
</dbReference>
<protein>
    <submittedName>
        <fullName evidence="1">Uncharacterized protein</fullName>
    </submittedName>
</protein>
<evidence type="ECO:0000313" key="1">
    <source>
        <dbReference type="EMBL" id="GMH58351.1"/>
    </source>
</evidence>
<reference evidence="2" key="1">
    <citation type="journal article" date="2023" name="Commun. Biol.">
        <title>Genome analysis of Parmales, the sister group of diatoms, reveals the evolutionary specialization of diatoms from phago-mixotrophs to photoautotrophs.</title>
        <authorList>
            <person name="Ban H."/>
            <person name="Sato S."/>
            <person name="Yoshikawa S."/>
            <person name="Yamada K."/>
            <person name="Nakamura Y."/>
            <person name="Ichinomiya M."/>
            <person name="Sato N."/>
            <person name="Blanc-Mathieu R."/>
            <person name="Endo H."/>
            <person name="Kuwata A."/>
            <person name="Ogata H."/>
        </authorList>
    </citation>
    <scope>NUCLEOTIDE SEQUENCE [LARGE SCALE GENOMIC DNA]</scope>
    <source>
        <strain evidence="2">NIES 3700</strain>
    </source>
</reference>
<keyword evidence="2" id="KW-1185">Reference proteome</keyword>
<dbReference type="OrthoDB" id="5594417at2759"/>
<dbReference type="Gene3D" id="6.10.140.1230">
    <property type="match status" value="1"/>
</dbReference>
<dbReference type="AlphaFoldDB" id="A0A9W6ZTZ8"/>
<gene>
    <name evidence="1" type="ORF">TrLO_g7368</name>
</gene>
<accession>A0A9W6ZTZ8</accession>
<dbReference type="InterPro" id="IPR005024">
    <property type="entry name" value="Snf7_fam"/>
</dbReference>
<comment type="caution">
    <text evidence="1">The sequence shown here is derived from an EMBL/GenBank/DDBJ whole genome shotgun (WGS) entry which is preliminary data.</text>
</comment>
<dbReference type="GO" id="GO:0007034">
    <property type="term" value="P:vacuolar transport"/>
    <property type="evidence" value="ECO:0007669"/>
    <property type="project" value="InterPro"/>
</dbReference>
<dbReference type="PANTHER" id="PTHR10476">
    <property type="entry name" value="CHARGED MULTIVESICULAR BODY PROTEIN"/>
    <property type="match status" value="1"/>
</dbReference>
<proteinExistence type="predicted"/>
<dbReference type="EMBL" id="BRXW01000478">
    <property type="protein sequence ID" value="GMH58351.1"/>
    <property type="molecule type" value="Genomic_DNA"/>
</dbReference>
<sequence>MGDCQISEKSFLTFFPLKMSWFKKEKSFSEISKETKRTVKSSQRDVDKELRQLDRSEADLLKDIKKRAKLASGDDDKILRSLATQLVQIRKQKERCHTTKSQLGAMGMKAQAIKSQVALTSAVSKTSGAMAAANKAIDIKKLNASMQQFQRQNELMGVTEDMMSDALCDAFDDDGLEEEADLLTNQVLDELGVQLGADMANAPTTKMPVKESVKEEESLEEIMPDLESRLRAL</sequence>
<evidence type="ECO:0000313" key="2">
    <source>
        <dbReference type="Proteomes" id="UP001165122"/>
    </source>
</evidence>